<evidence type="ECO:0000256" key="1">
    <source>
        <dbReference type="SAM" id="Phobius"/>
    </source>
</evidence>
<feature type="transmembrane region" description="Helical" evidence="1">
    <location>
        <begin position="359"/>
        <end position="386"/>
    </location>
</feature>
<feature type="domain" description="DUF112" evidence="2">
    <location>
        <begin position="26"/>
        <end position="441"/>
    </location>
</feature>
<feature type="transmembrane region" description="Helical" evidence="1">
    <location>
        <begin position="468"/>
        <end position="489"/>
    </location>
</feature>
<feature type="transmembrane region" description="Helical" evidence="1">
    <location>
        <begin position="167"/>
        <end position="185"/>
    </location>
</feature>
<dbReference type="PANTHER" id="PTHR35342:SF5">
    <property type="entry name" value="TRICARBOXYLIC TRANSPORT PROTEIN"/>
    <property type="match status" value="1"/>
</dbReference>
<gene>
    <name evidence="3" type="ORF">GCM10010964_34610</name>
</gene>
<feature type="transmembrane region" description="Helical" evidence="1">
    <location>
        <begin position="318"/>
        <end position="339"/>
    </location>
</feature>
<evidence type="ECO:0000313" key="3">
    <source>
        <dbReference type="EMBL" id="GGG44261.1"/>
    </source>
</evidence>
<keyword evidence="4" id="KW-1185">Reference proteome</keyword>
<dbReference type="EMBL" id="BMKS01000012">
    <property type="protein sequence ID" value="GGG44261.1"/>
    <property type="molecule type" value="Genomic_DNA"/>
</dbReference>
<dbReference type="AlphaFoldDB" id="A0A8J2ZDK6"/>
<name>A0A8J2ZDK6_9PROT</name>
<feature type="transmembrane region" description="Helical" evidence="1">
    <location>
        <begin position="27"/>
        <end position="50"/>
    </location>
</feature>
<evidence type="ECO:0000259" key="2">
    <source>
        <dbReference type="Pfam" id="PF01970"/>
    </source>
</evidence>
<dbReference type="Proteomes" id="UP000597507">
    <property type="component" value="Unassembled WGS sequence"/>
</dbReference>
<keyword evidence="1" id="KW-0472">Membrane</keyword>
<feature type="transmembrane region" description="Helical" evidence="1">
    <location>
        <begin position="393"/>
        <end position="410"/>
    </location>
</feature>
<dbReference type="InterPro" id="IPR002823">
    <property type="entry name" value="DUF112_TM"/>
</dbReference>
<feature type="transmembrane region" description="Helical" evidence="1">
    <location>
        <begin position="261"/>
        <end position="282"/>
    </location>
</feature>
<accession>A0A8J2ZDK6</accession>
<dbReference type="PANTHER" id="PTHR35342">
    <property type="entry name" value="TRICARBOXYLIC TRANSPORT PROTEIN"/>
    <property type="match status" value="1"/>
</dbReference>
<comment type="caution">
    <text evidence="3">The sequence shown here is derived from an EMBL/GenBank/DDBJ whole genome shotgun (WGS) entry which is preliminary data.</text>
</comment>
<feature type="transmembrane region" description="Helical" evidence="1">
    <location>
        <begin position="143"/>
        <end position="161"/>
    </location>
</feature>
<sequence>MLDLIALGAAADLLASSWSPWLVVPPGLLIGLIFGAIPGLSVPIAMAVLLPVTLYLDFLSAILLLTSVFTGGGFGAAIPAILMNVPGSSSAVATTFDGYPLARQGRHSYALGLALAASCVGSAAGYLLLLLVVGWIADAVLQLGPLEMFAIAVWGLTLIAVLNESSVAKGLLAGLLGVMIGMIGMSAQGDMRGTFDTLALVDGVPKIPALIGLFAASEMFRLMRSEYIVADASRRKPEFGQILAGARDAFRYPAVLVRGSLIGIGVGAIPGVGAAVANLLSYAETKRRAADRASFGKGNPRGVAASEAANSSSEGGSVATLLALGIPGGSATAVMLGAFAMHNVTGGPRFIADNMDLVYAIILGNLVQVVLLAAIGLGFLFVAAGLVRVPVRFLVPGVLFVALLGCFSITGDMTGPITMVACAALGFWLREHDFPVAAVVIGLLLGPTVEAELLRSIQLSGGDPAFVLTRPIAVVILLLLAVSFLYPLLRRRSRLRAPAADIAG</sequence>
<organism evidence="3 4">
    <name type="scientific">Caldovatus sediminis</name>
    <dbReference type="NCBI Taxonomy" id="2041189"/>
    <lineage>
        <taxon>Bacteria</taxon>
        <taxon>Pseudomonadati</taxon>
        <taxon>Pseudomonadota</taxon>
        <taxon>Alphaproteobacteria</taxon>
        <taxon>Acetobacterales</taxon>
        <taxon>Roseomonadaceae</taxon>
        <taxon>Caldovatus</taxon>
    </lineage>
</organism>
<protein>
    <submittedName>
        <fullName evidence="3">C4-dicarboxylate ABC transporter permease</fullName>
    </submittedName>
</protein>
<dbReference type="RefSeq" id="WP_188902512.1">
    <property type="nucleotide sequence ID" value="NZ_BMKS01000012.1"/>
</dbReference>
<feature type="transmembrane region" description="Helical" evidence="1">
    <location>
        <begin position="109"/>
        <end position="136"/>
    </location>
</feature>
<dbReference type="Pfam" id="PF01970">
    <property type="entry name" value="TctA"/>
    <property type="match status" value="1"/>
</dbReference>
<keyword evidence="1" id="KW-0812">Transmembrane</keyword>
<keyword evidence="1" id="KW-1133">Transmembrane helix</keyword>
<reference evidence="3 4" key="1">
    <citation type="journal article" date="2014" name="Int. J. Syst. Evol. Microbiol.">
        <title>Complete genome sequence of Corynebacterium casei LMG S-19264T (=DSM 44701T), isolated from a smear-ripened cheese.</title>
        <authorList>
            <consortium name="US DOE Joint Genome Institute (JGI-PGF)"/>
            <person name="Walter F."/>
            <person name="Albersmeier A."/>
            <person name="Kalinowski J."/>
            <person name="Ruckert C."/>
        </authorList>
    </citation>
    <scope>NUCLEOTIDE SEQUENCE [LARGE SCALE GENOMIC DNA]</scope>
    <source>
        <strain evidence="3 4">CGMCC 1.16330</strain>
    </source>
</reference>
<evidence type="ECO:0000313" key="4">
    <source>
        <dbReference type="Proteomes" id="UP000597507"/>
    </source>
</evidence>
<proteinExistence type="predicted"/>